<dbReference type="Proteomes" id="UP000016922">
    <property type="component" value="Unassembled WGS sequence"/>
</dbReference>
<keyword evidence="3" id="KW-1185">Reference proteome</keyword>
<sequence>MSLPQQPDMPYNRPRNKSHTGNQVFNLLNGPSEPLRSPIRIPPLPPSARPAVSNSSPASTEDVFLHVHTEMELLNSTLGRSIASLKSEIGRREAEMIPGAEGAFEGA</sequence>
<dbReference type="AlphaFoldDB" id="S3DPU1"/>
<proteinExistence type="predicted"/>
<evidence type="ECO:0000256" key="1">
    <source>
        <dbReference type="SAM" id="MobiDB-lite"/>
    </source>
</evidence>
<gene>
    <name evidence="2" type="ORF">GLAREA_09609</name>
</gene>
<dbReference type="RefSeq" id="XP_008084396.1">
    <property type="nucleotide sequence ID" value="XM_008086205.1"/>
</dbReference>
<accession>S3DPU1</accession>
<name>S3DPU1_GLAL2</name>
<evidence type="ECO:0000313" key="2">
    <source>
        <dbReference type="EMBL" id="EPE28488.1"/>
    </source>
</evidence>
<dbReference type="EMBL" id="KE145368">
    <property type="protein sequence ID" value="EPE28488.1"/>
    <property type="molecule type" value="Genomic_DNA"/>
</dbReference>
<organism evidence="2 3">
    <name type="scientific">Glarea lozoyensis (strain ATCC 20868 / MF5171)</name>
    <dbReference type="NCBI Taxonomy" id="1116229"/>
    <lineage>
        <taxon>Eukaryota</taxon>
        <taxon>Fungi</taxon>
        <taxon>Dikarya</taxon>
        <taxon>Ascomycota</taxon>
        <taxon>Pezizomycotina</taxon>
        <taxon>Leotiomycetes</taxon>
        <taxon>Helotiales</taxon>
        <taxon>Helotiaceae</taxon>
        <taxon>Glarea</taxon>
    </lineage>
</organism>
<feature type="region of interest" description="Disordered" evidence="1">
    <location>
        <begin position="1"/>
        <end position="59"/>
    </location>
</feature>
<protein>
    <submittedName>
        <fullName evidence="2">Uncharacterized protein</fullName>
    </submittedName>
</protein>
<dbReference type="HOGENOM" id="CLU_2210314_0_0_1"/>
<dbReference type="KEGG" id="glz:GLAREA_09609"/>
<evidence type="ECO:0000313" key="3">
    <source>
        <dbReference type="Proteomes" id="UP000016922"/>
    </source>
</evidence>
<dbReference type="GeneID" id="19468656"/>
<reference evidence="2 3" key="1">
    <citation type="journal article" date="2013" name="BMC Genomics">
        <title>Genomics-driven discovery of the pneumocandin biosynthetic gene cluster in the fungus Glarea lozoyensis.</title>
        <authorList>
            <person name="Chen L."/>
            <person name="Yue Q."/>
            <person name="Zhang X."/>
            <person name="Xiang M."/>
            <person name="Wang C."/>
            <person name="Li S."/>
            <person name="Che Y."/>
            <person name="Ortiz-Lopez F.J."/>
            <person name="Bills G.F."/>
            <person name="Liu X."/>
            <person name="An Z."/>
        </authorList>
    </citation>
    <scope>NUCLEOTIDE SEQUENCE [LARGE SCALE GENOMIC DNA]</scope>
    <source>
        <strain evidence="3">ATCC 20868 / MF5171</strain>
    </source>
</reference>